<proteinExistence type="predicted"/>
<evidence type="ECO:0000256" key="2">
    <source>
        <dbReference type="ARBA" id="ARBA00022803"/>
    </source>
</evidence>
<gene>
    <name evidence="5" type="ORF">LZ518_03260</name>
</gene>
<dbReference type="PANTHER" id="PTHR44858">
    <property type="entry name" value="TETRATRICOPEPTIDE REPEAT PROTEIN 6"/>
    <property type="match status" value="1"/>
</dbReference>
<keyword evidence="4" id="KW-0732">Signal</keyword>
<sequence>MMRLSLAIALLFAGSAASAPASILVVGGNMARSCYLAAEAKNLGRDALESCNRALADEPLTREDRVATYVNRGIIYFRQAAVPQATADFDRALALDPAEPDAWLNKAVMLVQYGHSAEAMPMIEKAIDLKTRRPAVAYFVRGLIHEERGNLRAAYDDLQHARALEPNWRQPAIELARYQVRQP</sequence>
<organism evidence="5 6">
    <name type="scientific">Sphingomonas brevis</name>
    <dbReference type="NCBI Taxonomy" id="2908206"/>
    <lineage>
        <taxon>Bacteria</taxon>
        <taxon>Pseudomonadati</taxon>
        <taxon>Pseudomonadota</taxon>
        <taxon>Alphaproteobacteria</taxon>
        <taxon>Sphingomonadales</taxon>
        <taxon>Sphingomonadaceae</taxon>
        <taxon>Sphingomonas</taxon>
    </lineage>
</organism>
<evidence type="ECO:0000313" key="6">
    <source>
        <dbReference type="Proteomes" id="UP001165383"/>
    </source>
</evidence>
<dbReference type="PANTHER" id="PTHR44858:SF1">
    <property type="entry name" value="UDP-N-ACETYLGLUCOSAMINE--PEPTIDE N-ACETYLGLUCOSAMINYLTRANSFERASE SPINDLY-RELATED"/>
    <property type="match status" value="1"/>
</dbReference>
<feature type="signal peptide" evidence="4">
    <location>
        <begin position="1"/>
        <end position="21"/>
    </location>
</feature>
<keyword evidence="1" id="KW-0677">Repeat</keyword>
<comment type="caution">
    <text evidence="5">The sequence shown here is derived from an EMBL/GenBank/DDBJ whole genome shotgun (WGS) entry which is preliminary data.</text>
</comment>
<evidence type="ECO:0000256" key="1">
    <source>
        <dbReference type="ARBA" id="ARBA00022737"/>
    </source>
</evidence>
<dbReference type="SMART" id="SM00028">
    <property type="entry name" value="TPR"/>
    <property type="match status" value="3"/>
</dbReference>
<protein>
    <recommendedName>
        <fullName evidence="7">Tetratricopeptide repeat protein</fullName>
    </recommendedName>
</protein>
<dbReference type="Pfam" id="PF13181">
    <property type="entry name" value="TPR_8"/>
    <property type="match status" value="1"/>
</dbReference>
<accession>A0ABT0S6W6</accession>
<keyword evidence="6" id="KW-1185">Reference proteome</keyword>
<evidence type="ECO:0000256" key="3">
    <source>
        <dbReference type="PROSITE-ProRule" id="PRU00339"/>
    </source>
</evidence>
<evidence type="ECO:0000256" key="4">
    <source>
        <dbReference type="SAM" id="SignalP"/>
    </source>
</evidence>
<dbReference type="PROSITE" id="PS50005">
    <property type="entry name" value="TPR"/>
    <property type="match status" value="2"/>
</dbReference>
<feature type="repeat" description="TPR" evidence="3">
    <location>
        <begin position="66"/>
        <end position="99"/>
    </location>
</feature>
<dbReference type="InterPro" id="IPR019734">
    <property type="entry name" value="TPR_rpt"/>
</dbReference>
<dbReference type="SUPFAM" id="SSF48452">
    <property type="entry name" value="TPR-like"/>
    <property type="match status" value="1"/>
</dbReference>
<dbReference type="EMBL" id="JAMGBB010000001">
    <property type="protein sequence ID" value="MCL6740155.1"/>
    <property type="molecule type" value="Genomic_DNA"/>
</dbReference>
<dbReference type="Proteomes" id="UP001165383">
    <property type="component" value="Unassembled WGS sequence"/>
</dbReference>
<dbReference type="Gene3D" id="1.25.40.10">
    <property type="entry name" value="Tetratricopeptide repeat domain"/>
    <property type="match status" value="1"/>
</dbReference>
<dbReference type="InterPro" id="IPR011990">
    <property type="entry name" value="TPR-like_helical_dom_sf"/>
</dbReference>
<keyword evidence="2 3" id="KW-0802">TPR repeat</keyword>
<name>A0ABT0S6W6_9SPHN</name>
<feature type="repeat" description="TPR" evidence="3">
    <location>
        <begin position="135"/>
        <end position="168"/>
    </location>
</feature>
<reference evidence="5" key="1">
    <citation type="submission" date="2022-05" db="EMBL/GenBank/DDBJ databases">
        <authorList>
            <person name="Jo J.-H."/>
            <person name="Im W.-T."/>
        </authorList>
    </citation>
    <scope>NUCLEOTIDE SEQUENCE</scope>
    <source>
        <strain evidence="5">RB56-2</strain>
    </source>
</reference>
<evidence type="ECO:0008006" key="7">
    <source>
        <dbReference type="Google" id="ProtNLM"/>
    </source>
</evidence>
<feature type="chain" id="PRO_5045602116" description="Tetratricopeptide repeat protein" evidence="4">
    <location>
        <begin position="22"/>
        <end position="183"/>
    </location>
</feature>
<evidence type="ECO:0000313" key="5">
    <source>
        <dbReference type="EMBL" id="MCL6740155.1"/>
    </source>
</evidence>
<dbReference type="RefSeq" id="WP_249914604.1">
    <property type="nucleotide sequence ID" value="NZ_JAMGBB010000001.1"/>
</dbReference>
<dbReference type="InterPro" id="IPR050498">
    <property type="entry name" value="Ycf3"/>
</dbReference>